<dbReference type="GO" id="GO:0006412">
    <property type="term" value="P:translation"/>
    <property type="evidence" value="ECO:0007669"/>
    <property type="project" value="InterPro"/>
</dbReference>
<dbReference type="EMBL" id="AUZX01011908">
    <property type="protein sequence ID" value="EQD41129.1"/>
    <property type="molecule type" value="Genomic_DNA"/>
</dbReference>
<dbReference type="InterPro" id="IPR038657">
    <property type="entry name" value="Ribosomal_bL19_sf"/>
</dbReference>
<dbReference type="InterPro" id="IPR001857">
    <property type="entry name" value="Ribosomal_bL19"/>
</dbReference>
<evidence type="ECO:0000256" key="2">
    <source>
        <dbReference type="ARBA" id="ARBA00022980"/>
    </source>
</evidence>
<reference evidence="4" key="2">
    <citation type="journal article" date="2014" name="ISME J.">
        <title>Microbial stratification in low pH oxic and suboxic macroscopic growths along an acid mine drainage.</title>
        <authorList>
            <person name="Mendez-Garcia C."/>
            <person name="Mesa V."/>
            <person name="Sprenger R.R."/>
            <person name="Richter M."/>
            <person name="Diez M.S."/>
            <person name="Solano J."/>
            <person name="Bargiela R."/>
            <person name="Golyshina O.V."/>
            <person name="Manteca A."/>
            <person name="Ramos J.L."/>
            <person name="Gallego J.R."/>
            <person name="Llorente I."/>
            <person name="Martins Dos Santos V.A."/>
            <person name="Jensen O.N."/>
            <person name="Pelaez A.I."/>
            <person name="Sanchez J."/>
            <person name="Ferrer M."/>
        </authorList>
    </citation>
    <scope>NUCLEOTIDE SEQUENCE</scope>
</reference>
<evidence type="ECO:0000256" key="3">
    <source>
        <dbReference type="ARBA" id="ARBA00023274"/>
    </source>
</evidence>
<comment type="caution">
    <text evidence="4">The sequence shown here is derived from an EMBL/GenBank/DDBJ whole genome shotgun (WGS) entry which is preliminary data.</text>
</comment>
<dbReference type="PANTHER" id="PTHR15680:SF9">
    <property type="entry name" value="LARGE RIBOSOMAL SUBUNIT PROTEIN BL19M"/>
    <property type="match status" value="1"/>
</dbReference>
<reference evidence="4" key="1">
    <citation type="submission" date="2013-08" db="EMBL/GenBank/DDBJ databases">
        <authorList>
            <person name="Mendez C."/>
            <person name="Richter M."/>
            <person name="Ferrer M."/>
            <person name="Sanchez J."/>
        </authorList>
    </citation>
    <scope>NUCLEOTIDE SEQUENCE</scope>
</reference>
<dbReference type="InterPro" id="IPR008991">
    <property type="entry name" value="Translation_prot_SH3-like_sf"/>
</dbReference>
<sequence length="114" mass="13101">MSHIVQQLEKERMTRKVPDFKPGDTVVVQVKVVEGERERVQAYEGVVIARSNRGLNSSFTVRKISHGEGVERVFQTYSPAISDITVKRRGNVRRAKLYYLRERSGKAARIEEKI</sequence>
<dbReference type="GO" id="GO:0022625">
    <property type="term" value="C:cytosolic large ribosomal subunit"/>
    <property type="evidence" value="ECO:0007669"/>
    <property type="project" value="TreeGrafter"/>
</dbReference>
<dbReference type="FunFam" id="2.30.30.790:FF:000001">
    <property type="entry name" value="50S ribosomal protein L19"/>
    <property type="match status" value="1"/>
</dbReference>
<dbReference type="NCBIfam" id="TIGR01024">
    <property type="entry name" value="rplS_bact"/>
    <property type="match status" value="1"/>
</dbReference>
<dbReference type="GO" id="GO:0003735">
    <property type="term" value="F:structural constituent of ribosome"/>
    <property type="evidence" value="ECO:0007669"/>
    <property type="project" value="InterPro"/>
</dbReference>
<proteinExistence type="inferred from homology"/>
<organism evidence="4">
    <name type="scientific">mine drainage metagenome</name>
    <dbReference type="NCBI Taxonomy" id="410659"/>
    <lineage>
        <taxon>unclassified sequences</taxon>
        <taxon>metagenomes</taxon>
        <taxon>ecological metagenomes</taxon>
    </lineage>
</organism>
<keyword evidence="2 4" id="KW-0689">Ribosomal protein</keyword>
<dbReference type="HAMAP" id="MF_00402">
    <property type="entry name" value="Ribosomal_bL19"/>
    <property type="match status" value="1"/>
</dbReference>
<accession>T1AK69</accession>
<evidence type="ECO:0000256" key="1">
    <source>
        <dbReference type="ARBA" id="ARBA00005781"/>
    </source>
</evidence>
<gene>
    <name evidence="4" type="ORF">B1A_16201</name>
</gene>
<dbReference type="Gene3D" id="2.30.30.790">
    <property type="match status" value="1"/>
</dbReference>
<evidence type="ECO:0000313" key="4">
    <source>
        <dbReference type="EMBL" id="EQD41129.1"/>
    </source>
</evidence>
<name>T1AK69_9ZZZZ</name>
<dbReference type="AlphaFoldDB" id="T1AK69"/>
<dbReference type="PANTHER" id="PTHR15680">
    <property type="entry name" value="RIBOSOMAL PROTEIN L19"/>
    <property type="match status" value="1"/>
</dbReference>
<dbReference type="Pfam" id="PF01245">
    <property type="entry name" value="Ribosomal_L19"/>
    <property type="match status" value="1"/>
</dbReference>
<comment type="similarity">
    <text evidence="1">Belongs to the bacterial ribosomal protein bL19 family.</text>
</comment>
<dbReference type="PIRSF" id="PIRSF002191">
    <property type="entry name" value="Ribosomal_L19"/>
    <property type="match status" value="1"/>
</dbReference>
<dbReference type="PRINTS" id="PR00061">
    <property type="entry name" value="RIBOSOMALL19"/>
</dbReference>
<keyword evidence="3" id="KW-0687">Ribonucleoprotein</keyword>
<protein>
    <submittedName>
        <fullName evidence="4">Ribosomal protein L19</fullName>
    </submittedName>
</protein>
<dbReference type="SUPFAM" id="SSF50104">
    <property type="entry name" value="Translation proteins SH3-like domain"/>
    <property type="match status" value="1"/>
</dbReference>